<organism evidence="1 2">
    <name type="scientific">Lacunisphaera limnophila</name>
    <dbReference type="NCBI Taxonomy" id="1838286"/>
    <lineage>
        <taxon>Bacteria</taxon>
        <taxon>Pseudomonadati</taxon>
        <taxon>Verrucomicrobiota</taxon>
        <taxon>Opitutia</taxon>
        <taxon>Opitutales</taxon>
        <taxon>Opitutaceae</taxon>
        <taxon>Lacunisphaera</taxon>
    </lineage>
</organism>
<sequence length="346" mass="37865">MLFAKKSKGFCVEIGEHLTLMARLSSPDAPFVVEELKELAAGDKEGIAEWTKAAEGKGGSGYVHATCGVFPVKRIVRRHTLDLKRLKDPAYFGEIYTQQFRVEADKYTMRVLNPDDGSEYDQVKGTQKEALFCGLPSDEVIAVQDQLLEQGIYPERLELGTLATLGGVVSYLKFKQIKTPVLLLEIGSEVTHSFIVSADGVDISRPIPSGISAMIPVVQKELGLKDEESAKKLFYSNTFDFTSMGGTLVKKLLKELQSSIGFYEVQTGQSIGSLFCTQLPSSLAWLGTTMGAALGVPLIKVEMGPWIESLDIKLAPDVTLSQPEEKWFGLVSLLASHQNAAPEEKK</sequence>
<proteinExistence type="predicted"/>
<keyword evidence="2" id="KW-1185">Reference proteome</keyword>
<dbReference type="KEGG" id="obg:Verru16b_01685"/>
<evidence type="ECO:0000313" key="1">
    <source>
        <dbReference type="EMBL" id="AOS44619.1"/>
    </source>
</evidence>
<protein>
    <recommendedName>
        <fullName evidence="3">Competence protein A</fullName>
    </recommendedName>
</protein>
<dbReference type="Proteomes" id="UP000095228">
    <property type="component" value="Chromosome"/>
</dbReference>
<name>A0A1D8AUP7_9BACT</name>
<reference evidence="1 2" key="1">
    <citation type="submission" date="2016-06" db="EMBL/GenBank/DDBJ databases">
        <title>Three novel species with peptidoglycan cell walls form the new genus Lacunisphaera gen. nov. in the family Opitutaceae of the verrucomicrobial subdivision 4.</title>
        <authorList>
            <person name="Rast P."/>
            <person name="Gloeckner I."/>
            <person name="Jogler M."/>
            <person name="Boedeker C."/>
            <person name="Jeske O."/>
            <person name="Wiegand S."/>
            <person name="Reinhardt R."/>
            <person name="Schumann P."/>
            <person name="Rohde M."/>
            <person name="Spring S."/>
            <person name="Gloeckner F.O."/>
            <person name="Jogler C."/>
        </authorList>
    </citation>
    <scope>NUCLEOTIDE SEQUENCE [LARGE SCALE GENOMIC DNA]</scope>
    <source>
        <strain evidence="1 2">IG16b</strain>
    </source>
</reference>
<dbReference type="STRING" id="1838286.Verru16b_01685"/>
<evidence type="ECO:0008006" key="3">
    <source>
        <dbReference type="Google" id="ProtNLM"/>
    </source>
</evidence>
<dbReference type="EMBL" id="CP016094">
    <property type="protein sequence ID" value="AOS44619.1"/>
    <property type="molecule type" value="Genomic_DNA"/>
</dbReference>
<evidence type="ECO:0000313" key="2">
    <source>
        <dbReference type="Proteomes" id="UP000095228"/>
    </source>
</evidence>
<gene>
    <name evidence="1" type="ORF">Verru16b_01685</name>
</gene>
<dbReference type="RefSeq" id="WP_069961853.1">
    <property type="nucleotide sequence ID" value="NZ_CP016094.1"/>
</dbReference>
<accession>A0A1D8AUP7</accession>
<dbReference type="OrthoDB" id="182536at2"/>
<dbReference type="AlphaFoldDB" id="A0A1D8AUP7"/>